<evidence type="ECO:0000313" key="1">
    <source>
        <dbReference type="EMBL" id="OFC63768.1"/>
    </source>
</evidence>
<reference evidence="1 2" key="1">
    <citation type="submission" date="2016-07" db="EMBL/GenBank/DDBJ databases">
        <authorList>
            <person name="Yuval B."/>
        </authorList>
    </citation>
    <scope>NUCLEOTIDE SEQUENCE [LARGE SCALE GENOMIC DNA]</scope>
    <source>
        <strain evidence="1 2">IL</strain>
    </source>
</reference>
<protein>
    <recommendedName>
        <fullName evidence="3">CopG family transcriptional regulator</fullName>
    </recommendedName>
</protein>
<sequence length="69" mass="8002">MREARQVPAKGASKPTSFVLQQFYRDLIDEERDLSEQNRTTVLKAALLAFSNMAPNEKNHWLLEANKKR</sequence>
<comment type="caution">
    <text evidence="1">The sequence shown here is derived from an EMBL/GenBank/DDBJ whole genome shotgun (WGS) entry which is preliminary data.</text>
</comment>
<organism evidence="1 2">
    <name type="scientific">Candidatus Erwinia dacicola</name>
    <dbReference type="NCBI Taxonomy" id="252393"/>
    <lineage>
        <taxon>Bacteria</taxon>
        <taxon>Pseudomonadati</taxon>
        <taxon>Pseudomonadota</taxon>
        <taxon>Gammaproteobacteria</taxon>
        <taxon>Enterobacterales</taxon>
        <taxon>Erwiniaceae</taxon>
        <taxon>Erwinia</taxon>
    </lineage>
</organism>
<dbReference type="EMBL" id="MAYS01000033">
    <property type="protein sequence ID" value="OFC63768.1"/>
    <property type="molecule type" value="Genomic_DNA"/>
</dbReference>
<accession>A0A1E7Z554</accession>
<dbReference type="AlphaFoldDB" id="A0A1E7Z554"/>
<evidence type="ECO:0000313" key="2">
    <source>
        <dbReference type="Proteomes" id="UP000243534"/>
    </source>
</evidence>
<dbReference type="Proteomes" id="UP000243534">
    <property type="component" value="Unassembled WGS sequence"/>
</dbReference>
<gene>
    <name evidence="1" type="ORF">BBW68_04135</name>
</gene>
<proteinExistence type="predicted"/>
<name>A0A1E7Z554_9GAMM</name>
<evidence type="ECO:0008006" key="3">
    <source>
        <dbReference type="Google" id="ProtNLM"/>
    </source>
</evidence>